<name>A0A381TJP8_9ZZZZ</name>
<accession>A0A381TJP8</accession>
<protein>
    <submittedName>
        <fullName evidence="1">Uncharacterized protein</fullName>
    </submittedName>
</protein>
<organism evidence="1">
    <name type="scientific">marine metagenome</name>
    <dbReference type="NCBI Taxonomy" id="408172"/>
    <lineage>
        <taxon>unclassified sequences</taxon>
        <taxon>metagenomes</taxon>
        <taxon>ecological metagenomes</taxon>
    </lineage>
</organism>
<feature type="non-terminal residue" evidence="1">
    <location>
        <position position="50"/>
    </location>
</feature>
<sequence length="50" mass="5554">MNSTVERSISLVRACATVRFIYDSTIALYNLRLSSGIRWLEASVMSGLTT</sequence>
<gene>
    <name evidence="1" type="ORF">METZ01_LOCUS68903</name>
</gene>
<reference evidence="1" key="1">
    <citation type="submission" date="2018-05" db="EMBL/GenBank/DDBJ databases">
        <authorList>
            <person name="Lanie J.A."/>
            <person name="Ng W.-L."/>
            <person name="Kazmierczak K.M."/>
            <person name="Andrzejewski T.M."/>
            <person name="Davidsen T.M."/>
            <person name="Wayne K.J."/>
            <person name="Tettelin H."/>
            <person name="Glass J.I."/>
            <person name="Rusch D."/>
            <person name="Podicherti R."/>
            <person name="Tsui H.-C.T."/>
            <person name="Winkler M.E."/>
        </authorList>
    </citation>
    <scope>NUCLEOTIDE SEQUENCE</scope>
</reference>
<dbReference type="EMBL" id="UINC01004673">
    <property type="protein sequence ID" value="SVA16049.1"/>
    <property type="molecule type" value="Genomic_DNA"/>
</dbReference>
<proteinExistence type="predicted"/>
<dbReference type="AlphaFoldDB" id="A0A381TJP8"/>
<evidence type="ECO:0000313" key="1">
    <source>
        <dbReference type="EMBL" id="SVA16049.1"/>
    </source>
</evidence>